<dbReference type="InterPro" id="IPR014839">
    <property type="entry name" value="Crt10"/>
</dbReference>
<reference evidence="2" key="1">
    <citation type="journal article" date="2021" name="Nat. Commun.">
        <title>Genetic determinants of endophytism in the Arabidopsis root mycobiome.</title>
        <authorList>
            <person name="Mesny F."/>
            <person name="Miyauchi S."/>
            <person name="Thiergart T."/>
            <person name="Pickel B."/>
            <person name="Atanasova L."/>
            <person name="Karlsson M."/>
            <person name="Huettel B."/>
            <person name="Barry K.W."/>
            <person name="Haridas S."/>
            <person name="Chen C."/>
            <person name="Bauer D."/>
            <person name="Andreopoulos W."/>
            <person name="Pangilinan J."/>
            <person name="LaButti K."/>
            <person name="Riley R."/>
            <person name="Lipzen A."/>
            <person name="Clum A."/>
            <person name="Drula E."/>
            <person name="Henrissat B."/>
            <person name="Kohler A."/>
            <person name="Grigoriev I.V."/>
            <person name="Martin F.M."/>
            <person name="Hacquard S."/>
        </authorList>
    </citation>
    <scope>NUCLEOTIDE SEQUENCE</scope>
    <source>
        <strain evidence="2">MPI-CAGE-AT-0147</strain>
    </source>
</reference>
<proteinExistence type="predicted"/>
<feature type="region of interest" description="Disordered" evidence="1">
    <location>
        <begin position="440"/>
        <end position="463"/>
    </location>
</feature>
<dbReference type="EMBL" id="JAGMUV010000002">
    <property type="protein sequence ID" value="KAH7170955.1"/>
    <property type="molecule type" value="Genomic_DNA"/>
</dbReference>
<feature type="region of interest" description="Disordered" evidence="1">
    <location>
        <begin position="46"/>
        <end position="71"/>
    </location>
</feature>
<gene>
    <name evidence="2" type="ORF">EDB81DRAFT_185377</name>
</gene>
<organism evidence="2 3">
    <name type="scientific">Dactylonectria macrodidyma</name>
    <dbReference type="NCBI Taxonomy" id="307937"/>
    <lineage>
        <taxon>Eukaryota</taxon>
        <taxon>Fungi</taxon>
        <taxon>Dikarya</taxon>
        <taxon>Ascomycota</taxon>
        <taxon>Pezizomycotina</taxon>
        <taxon>Sordariomycetes</taxon>
        <taxon>Hypocreomycetidae</taxon>
        <taxon>Hypocreales</taxon>
        <taxon>Nectriaceae</taxon>
        <taxon>Dactylonectria</taxon>
    </lineage>
</organism>
<evidence type="ECO:0000313" key="3">
    <source>
        <dbReference type="Proteomes" id="UP000738349"/>
    </source>
</evidence>
<sequence>MESPSPTCVSSRNFQHVSVGKCHAQTATDRFGDGAKIAIRDRERASLGMHPHNPEMPFTWPGPDSDDEQETPSSIYRLIPSMQKFRNNLTALSQVYNLYFVTYQGRIFVYRPRTVPTQTLPRRPDLQLAPKPSVAARSIGGFLDTRRPHLVNNIVTGFLGKEEVVVACFDDGDVVAYYVREVAERVFTRRSAAAGAVPKGPARCFFHENVGISAWGLAVHPKSRLIAVSSNRHEVTVFAFGLASDRSVPKESLAQAFRDQPDANVRQRARNWRIVVLLGTQADNIPNVCFIDDDDGFADKICAIDIKGAMWLAAIWKTKQPPIYIPPLCHPHLKSEEFYPAPSRGWGVFAIPESSFVQVETTEELFGLSASRVDVIYEPAGRVGPPLVNVRRVLNDIPGNPCRLPPAAFAHINQLAPLVLPHLDLQGAVGLLEDVSDASDMEFGGSEADNDGGDEMEEGQEGDDVDEAGAVIDAYDMNTLNPVGGPMNVILPSPWFFEEAFGELDDAIGELEEAYGQFQGGVAAMNEAGPPLHTHKTGSVSLDGQTQVLDGGSSDSFPTRLDMTFFPHNGLVHPTPRDKTRLLAFLERPFEYNTRPRQDEQAMAKYANKLHLLRTYEKDIEMRGFCYSEETGRKECGVLCPDALNFGHFRDPGHRNHFHATSRLNMFAHAPELGLVVIGSPTGRVVLLTLTRMAVPAERPEGVWEHGFRVEWVLPTQPDEEKHRKVLRPLHGMALGPVQVADIDGRVKNAALPQRYRLMLHYRNHDILSYEISREDETGKLCIF</sequence>
<comment type="caution">
    <text evidence="2">The sequence shown here is derived from an EMBL/GenBank/DDBJ whole genome shotgun (WGS) entry which is preliminary data.</text>
</comment>
<dbReference type="Pfam" id="PF08728">
    <property type="entry name" value="CRT10"/>
    <property type="match status" value="1"/>
</dbReference>
<keyword evidence="3" id="KW-1185">Reference proteome</keyword>
<name>A0A9P9FS67_9HYPO</name>
<evidence type="ECO:0000256" key="1">
    <source>
        <dbReference type="SAM" id="MobiDB-lite"/>
    </source>
</evidence>
<protein>
    <submittedName>
        <fullName evidence="2">Uncharacterized protein</fullName>
    </submittedName>
</protein>
<feature type="compositionally biased region" description="Acidic residues" evidence="1">
    <location>
        <begin position="448"/>
        <end position="463"/>
    </location>
</feature>
<dbReference type="Proteomes" id="UP000738349">
    <property type="component" value="Unassembled WGS sequence"/>
</dbReference>
<dbReference type="OrthoDB" id="5591786at2759"/>
<dbReference type="AlphaFoldDB" id="A0A9P9FS67"/>
<accession>A0A9P9FS67</accession>
<evidence type="ECO:0000313" key="2">
    <source>
        <dbReference type="EMBL" id="KAH7170955.1"/>
    </source>
</evidence>